<name>A0A9Q3PAW7_9BASI</name>
<dbReference type="AlphaFoldDB" id="A0A9Q3PAW7"/>
<sequence>MPTPMHELASAPPTNNLIQQVRYAYTPATAPPQSPILMLTMLMLLPRPHDMPPMLPLHVFLHASLFFGTPSMPS</sequence>
<organism evidence="1 2">
    <name type="scientific">Austropuccinia psidii MF-1</name>
    <dbReference type="NCBI Taxonomy" id="1389203"/>
    <lineage>
        <taxon>Eukaryota</taxon>
        <taxon>Fungi</taxon>
        <taxon>Dikarya</taxon>
        <taxon>Basidiomycota</taxon>
        <taxon>Pucciniomycotina</taxon>
        <taxon>Pucciniomycetes</taxon>
        <taxon>Pucciniales</taxon>
        <taxon>Sphaerophragmiaceae</taxon>
        <taxon>Austropuccinia</taxon>
    </lineage>
</organism>
<dbReference type="Proteomes" id="UP000765509">
    <property type="component" value="Unassembled WGS sequence"/>
</dbReference>
<protein>
    <submittedName>
        <fullName evidence="1">Uncharacterized protein</fullName>
    </submittedName>
</protein>
<evidence type="ECO:0000313" key="2">
    <source>
        <dbReference type="Proteomes" id="UP000765509"/>
    </source>
</evidence>
<comment type="caution">
    <text evidence="1">The sequence shown here is derived from an EMBL/GenBank/DDBJ whole genome shotgun (WGS) entry which is preliminary data.</text>
</comment>
<evidence type="ECO:0000313" key="1">
    <source>
        <dbReference type="EMBL" id="MBW0554809.1"/>
    </source>
</evidence>
<keyword evidence="2" id="KW-1185">Reference proteome</keyword>
<gene>
    <name evidence="1" type="ORF">O181_094524</name>
</gene>
<proteinExistence type="predicted"/>
<accession>A0A9Q3PAW7</accession>
<dbReference type="EMBL" id="AVOT02061619">
    <property type="protein sequence ID" value="MBW0554809.1"/>
    <property type="molecule type" value="Genomic_DNA"/>
</dbReference>
<reference evidence="1" key="1">
    <citation type="submission" date="2021-03" db="EMBL/GenBank/DDBJ databases">
        <title>Draft genome sequence of rust myrtle Austropuccinia psidii MF-1, a brazilian biotype.</title>
        <authorList>
            <person name="Quecine M.C."/>
            <person name="Pachon D.M.R."/>
            <person name="Bonatelli M.L."/>
            <person name="Correr F.H."/>
            <person name="Franceschini L.M."/>
            <person name="Leite T.F."/>
            <person name="Margarido G.R.A."/>
            <person name="Almeida C.A."/>
            <person name="Ferrarezi J.A."/>
            <person name="Labate C.A."/>
        </authorList>
    </citation>
    <scope>NUCLEOTIDE SEQUENCE</scope>
    <source>
        <strain evidence="1">MF-1</strain>
    </source>
</reference>